<dbReference type="InterPro" id="IPR056009">
    <property type="entry name" value="DUF7587"/>
</dbReference>
<proteinExistence type="predicted"/>
<feature type="compositionally biased region" description="Low complexity" evidence="1">
    <location>
        <begin position="214"/>
        <end position="227"/>
    </location>
</feature>
<dbReference type="RefSeq" id="XP_037165511.1">
    <property type="nucleotide sequence ID" value="XM_037307702.1"/>
</dbReference>
<protein>
    <recommendedName>
        <fullName evidence="2">DUF7587 domain-containing protein</fullName>
    </recommendedName>
</protein>
<sequence length="262" mass="29093">MERLCYYPIPGISFKLYHVLDRFHDSATRWSPTTGLAAEDTSTTPDNEKDLVQSIFDYFCNNLDRPNPTPYVPVVLRQHVDIEALKQRVGEEILVLEIDVEKMMPGARIYPVRDIVTGFNLEWPGGARAEWLKTYLILHRVPKEAITVFTPDGLVEKEREVRCQKDKAIEDKTFGALRAHQAAEAQAAEAQAAEAQAAEAQAAEAQAAEAQAAEAQAAEAQAAEAQATGAQALSPVQDVGSSERIEGKRQPFFSRLFKGRRR</sequence>
<comment type="caution">
    <text evidence="3">The sequence shown here is derived from an EMBL/GenBank/DDBJ whole genome shotgun (WGS) entry which is preliminary data.</text>
</comment>
<dbReference type="Proteomes" id="UP000578531">
    <property type="component" value="Unassembled WGS sequence"/>
</dbReference>
<evidence type="ECO:0000313" key="4">
    <source>
        <dbReference type="Proteomes" id="UP000578531"/>
    </source>
</evidence>
<feature type="domain" description="DUF7587" evidence="2">
    <location>
        <begin position="25"/>
        <end position="146"/>
    </location>
</feature>
<dbReference type="AlphaFoldDB" id="A0A8H6FWR0"/>
<dbReference type="Pfam" id="PF24494">
    <property type="entry name" value="DUF7587"/>
    <property type="match status" value="1"/>
</dbReference>
<dbReference type="EMBL" id="JACCJC010000021">
    <property type="protein sequence ID" value="KAF6236159.1"/>
    <property type="molecule type" value="Genomic_DNA"/>
</dbReference>
<keyword evidence="4" id="KW-1185">Reference proteome</keyword>
<evidence type="ECO:0000259" key="2">
    <source>
        <dbReference type="Pfam" id="PF24494"/>
    </source>
</evidence>
<accession>A0A8H6FWR0</accession>
<reference evidence="3 4" key="1">
    <citation type="journal article" date="2020" name="Genomics">
        <title>Complete, high-quality genomes from long-read metagenomic sequencing of two wolf lichen thalli reveals enigmatic genome architecture.</title>
        <authorList>
            <person name="McKenzie S.K."/>
            <person name="Walston R.F."/>
            <person name="Allen J.L."/>
        </authorList>
    </citation>
    <scope>NUCLEOTIDE SEQUENCE [LARGE SCALE GENOMIC DNA]</scope>
    <source>
        <strain evidence="3">WasteWater2</strain>
    </source>
</reference>
<name>A0A8H6FWR0_9LECA</name>
<dbReference type="OrthoDB" id="88561at2759"/>
<evidence type="ECO:0000256" key="1">
    <source>
        <dbReference type="SAM" id="MobiDB-lite"/>
    </source>
</evidence>
<gene>
    <name evidence="3" type="ORF">HO173_005788</name>
</gene>
<organism evidence="3 4">
    <name type="scientific">Letharia columbiana</name>
    <dbReference type="NCBI Taxonomy" id="112416"/>
    <lineage>
        <taxon>Eukaryota</taxon>
        <taxon>Fungi</taxon>
        <taxon>Dikarya</taxon>
        <taxon>Ascomycota</taxon>
        <taxon>Pezizomycotina</taxon>
        <taxon>Lecanoromycetes</taxon>
        <taxon>OSLEUM clade</taxon>
        <taxon>Lecanoromycetidae</taxon>
        <taxon>Lecanorales</taxon>
        <taxon>Lecanorineae</taxon>
        <taxon>Parmeliaceae</taxon>
        <taxon>Letharia</taxon>
    </lineage>
</organism>
<feature type="region of interest" description="Disordered" evidence="1">
    <location>
        <begin position="214"/>
        <end position="262"/>
    </location>
</feature>
<evidence type="ECO:0000313" key="3">
    <source>
        <dbReference type="EMBL" id="KAF6236159.1"/>
    </source>
</evidence>
<dbReference type="GeneID" id="59287450"/>